<sequence>MSDTGSKRQQPVKLADEAAVDEFIQSHSIALLELYTTGCGICESMEPVIGNVAKETPAAVGVVNARSDPTLIDRFTVRSVPKFVLFVDRETVAERAEGFIPGADLSEWIVREAEKTSDST</sequence>
<protein>
    <submittedName>
        <fullName evidence="2">Thioredoxin family protein</fullName>
    </submittedName>
</protein>
<reference evidence="2" key="1">
    <citation type="journal article" date="2022" name="Syst. Appl. Microbiol.">
        <title>Natronocalculus amylovorans gen. nov., sp. nov., and Natranaeroarchaeum aerophilus sp. nov., dominant culturable amylolytic natronoarchaea from hypersaline soda lakes in southwestern Siberia.</title>
        <authorList>
            <person name="Sorokin D.Y."/>
            <person name="Elcheninov A.G."/>
            <person name="Khizhniak T.V."/>
            <person name="Koenen M."/>
            <person name="Bale N.J."/>
            <person name="Damste J.S.S."/>
            <person name="Kublanov I.V."/>
        </authorList>
    </citation>
    <scope>NUCLEOTIDE SEQUENCE</scope>
    <source>
        <strain evidence="2">AArc-St2</strain>
    </source>
</reference>
<dbReference type="GO" id="GO:0015035">
    <property type="term" value="F:protein-disulfide reductase activity"/>
    <property type="evidence" value="ECO:0007669"/>
    <property type="project" value="TreeGrafter"/>
</dbReference>
<dbReference type="Pfam" id="PF00085">
    <property type="entry name" value="Thioredoxin"/>
    <property type="match status" value="1"/>
</dbReference>
<comment type="caution">
    <text evidence="2">The sequence shown here is derived from an EMBL/GenBank/DDBJ whole genome shotgun (WGS) entry which is preliminary data.</text>
</comment>
<organism evidence="2 3">
    <name type="scientific">Natronocalculus amylovorans</name>
    <dbReference type="NCBI Taxonomy" id="2917812"/>
    <lineage>
        <taxon>Archaea</taxon>
        <taxon>Methanobacteriati</taxon>
        <taxon>Methanobacteriota</taxon>
        <taxon>Stenosarchaea group</taxon>
        <taxon>Halobacteria</taxon>
        <taxon>Halobacteriales</taxon>
        <taxon>Haloferacaceae</taxon>
        <taxon>Natronocalculus</taxon>
    </lineage>
</organism>
<feature type="domain" description="Thioredoxin" evidence="1">
    <location>
        <begin position="16"/>
        <end position="109"/>
    </location>
</feature>
<dbReference type="SUPFAM" id="SSF52833">
    <property type="entry name" value="Thioredoxin-like"/>
    <property type="match status" value="1"/>
</dbReference>
<gene>
    <name evidence="2" type="ORF">AArcSt2_13850</name>
</gene>
<proteinExistence type="predicted"/>
<dbReference type="InterPro" id="IPR013766">
    <property type="entry name" value="Thioredoxin_domain"/>
</dbReference>
<dbReference type="CDD" id="cd02947">
    <property type="entry name" value="TRX_family"/>
    <property type="match status" value="1"/>
</dbReference>
<dbReference type="PANTHER" id="PTHR45663">
    <property type="entry name" value="GEO12009P1"/>
    <property type="match status" value="1"/>
</dbReference>
<evidence type="ECO:0000313" key="3">
    <source>
        <dbReference type="Proteomes" id="UP001203207"/>
    </source>
</evidence>
<dbReference type="Proteomes" id="UP001203207">
    <property type="component" value="Unassembled WGS sequence"/>
</dbReference>
<accession>A0AAE3K9F5</accession>
<name>A0AAE3K9F5_9EURY</name>
<dbReference type="AlphaFoldDB" id="A0AAE3K9F5"/>
<keyword evidence="3" id="KW-1185">Reference proteome</keyword>
<evidence type="ECO:0000313" key="2">
    <source>
        <dbReference type="EMBL" id="MCL9818021.1"/>
    </source>
</evidence>
<reference evidence="2" key="2">
    <citation type="submission" date="2022-02" db="EMBL/GenBank/DDBJ databases">
        <authorList>
            <person name="Elcheninov A.G."/>
            <person name="Sorokin D.Y."/>
            <person name="Kublanov I.V."/>
        </authorList>
    </citation>
    <scope>NUCLEOTIDE SEQUENCE</scope>
    <source>
        <strain evidence="2">AArc-St2</strain>
    </source>
</reference>
<dbReference type="RefSeq" id="WP_174655078.1">
    <property type="nucleotide sequence ID" value="NZ_JAKRVX010000007.1"/>
</dbReference>
<dbReference type="InterPro" id="IPR036249">
    <property type="entry name" value="Thioredoxin-like_sf"/>
</dbReference>
<dbReference type="GO" id="GO:0005737">
    <property type="term" value="C:cytoplasm"/>
    <property type="evidence" value="ECO:0007669"/>
    <property type="project" value="TreeGrafter"/>
</dbReference>
<dbReference type="EMBL" id="JAKRVX010000007">
    <property type="protein sequence ID" value="MCL9818021.1"/>
    <property type="molecule type" value="Genomic_DNA"/>
</dbReference>
<dbReference type="PANTHER" id="PTHR45663:SF11">
    <property type="entry name" value="GEO12009P1"/>
    <property type="match status" value="1"/>
</dbReference>
<evidence type="ECO:0000259" key="1">
    <source>
        <dbReference type="Pfam" id="PF00085"/>
    </source>
</evidence>
<dbReference type="Gene3D" id="3.40.30.10">
    <property type="entry name" value="Glutaredoxin"/>
    <property type="match status" value="1"/>
</dbReference>